<dbReference type="Gene3D" id="3.40.50.150">
    <property type="entry name" value="Vaccinia Virus protein VP39"/>
    <property type="match status" value="1"/>
</dbReference>
<dbReference type="EMBL" id="JAYKXP010000028">
    <property type="protein sequence ID" value="KAK7043754.1"/>
    <property type="molecule type" value="Genomic_DNA"/>
</dbReference>
<dbReference type="AlphaFoldDB" id="A0AAW0CUW9"/>
<dbReference type="InterPro" id="IPR029063">
    <property type="entry name" value="SAM-dependent_MTases_sf"/>
</dbReference>
<feature type="region of interest" description="Disordered" evidence="5">
    <location>
        <begin position="1"/>
        <end position="25"/>
    </location>
</feature>
<gene>
    <name evidence="6" type="primary">BMT2</name>
    <name evidence="6" type="ORF">VNI00_008366</name>
</gene>
<dbReference type="GO" id="GO:0005730">
    <property type="term" value="C:nucleolus"/>
    <property type="evidence" value="ECO:0007669"/>
    <property type="project" value="UniProtKB-SubCell"/>
</dbReference>
<comment type="caution">
    <text evidence="6">The sequence shown here is derived from an EMBL/GenBank/DDBJ whole genome shotgun (WGS) entry which is preliminary data.</text>
</comment>
<comment type="similarity">
    <text evidence="4">Belongs to the BMT2 family.</text>
</comment>
<organism evidence="6 7">
    <name type="scientific">Paramarasmius palmivorus</name>
    <dbReference type="NCBI Taxonomy" id="297713"/>
    <lineage>
        <taxon>Eukaryota</taxon>
        <taxon>Fungi</taxon>
        <taxon>Dikarya</taxon>
        <taxon>Basidiomycota</taxon>
        <taxon>Agaricomycotina</taxon>
        <taxon>Agaricomycetes</taxon>
        <taxon>Agaricomycetidae</taxon>
        <taxon>Agaricales</taxon>
        <taxon>Marasmiineae</taxon>
        <taxon>Marasmiaceae</taxon>
        <taxon>Paramarasmius</taxon>
    </lineage>
</organism>
<dbReference type="HAMAP" id="MF_03044">
    <property type="entry name" value="BMT2"/>
    <property type="match status" value="1"/>
</dbReference>
<reference evidence="6 7" key="1">
    <citation type="submission" date="2024-01" db="EMBL/GenBank/DDBJ databases">
        <title>A draft genome for a cacao thread blight-causing isolate of Paramarasmius palmivorus.</title>
        <authorList>
            <person name="Baruah I.K."/>
            <person name="Bukari Y."/>
            <person name="Amoako-Attah I."/>
            <person name="Meinhardt L.W."/>
            <person name="Bailey B.A."/>
            <person name="Cohen S.P."/>
        </authorList>
    </citation>
    <scope>NUCLEOTIDE SEQUENCE [LARGE SCALE GENOMIC DNA]</scope>
    <source>
        <strain evidence="6 7">GH-12</strain>
    </source>
</reference>
<evidence type="ECO:0000256" key="1">
    <source>
        <dbReference type="ARBA" id="ARBA00022603"/>
    </source>
</evidence>
<keyword evidence="7" id="KW-1185">Reference proteome</keyword>
<dbReference type="GO" id="GO:0016433">
    <property type="term" value="F:rRNA (adenine) methyltransferase activity"/>
    <property type="evidence" value="ECO:0007669"/>
    <property type="project" value="UniProtKB-UniRule"/>
</dbReference>
<feature type="binding site" evidence="4">
    <location>
        <position position="116"/>
    </location>
    <ligand>
        <name>S-adenosyl-L-methionine</name>
        <dbReference type="ChEBI" id="CHEBI:59789"/>
    </ligand>
</feature>
<keyword evidence="3 4" id="KW-0949">S-adenosyl-L-methionine</keyword>
<evidence type="ECO:0000256" key="3">
    <source>
        <dbReference type="ARBA" id="ARBA00022691"/>
    </source>
</evidence>
<dbReference type="InterPro" id="IPR021867">
    <property type="entry name" value="Bmt2/SAMTOR"/>
</dbReference>
<keyword evidence="1 4" id="KW-0489">Methyltransferase</keyword>
<comment type="subcellular location">
    <subcellularLocation>
        <location evidence="4">Nucleus</location>
        <location evidence="4">Nucleolus</location>
    </subcellularLocation>
</comment>
<accession>A0AAW0CUW9</accession>
<comment type="function">
    <text evidence="4">S-adenosyl-L-methionine-dependent methyltransferase that specifically methylates the N(1) position of an adenine present in helix 65 in 25S rRNA.</text>
</comment>
<proteinExistence type="inferred from homology"/>
<evidence type="ECO:0000256" key="5">
    <source>
        <dbReference type="SAM" id="MobiDB-lite"/>
    </source>
</evidence>
<dbReference type="PANTHER" id="PTHR21008:SF1">
    <property type="entry name" value="25S RRNA (ADENINE(2142)-N(1))-METHYLTRANSFERASE"/>
    <property type="match status" value="1"/>
</dbReference>
<sequence length="276" mass="31410">MPKARKKKIPITGPQASTASSTPKSSRHVIRRFHVLLKQQAQLQKKLEHGDSTVARALADIQHEIDQLGGLETYQRMSTIGQGSDRGGGSEKVLIQWLKEDGVHTIGKTLKLLEVGALKPDNYDTCSSWIETTPIDLNSRHPDILEQDFLLLDAIEHREKWDIISLSLVVNFVPDAADRGRMLRLAHEILCPNGLLFVALPLPCLMNSRYLDFELFSGLMDFIGFQELHVKWKKGGKMVYWLYRKRDCDASRVVPERFTKKRALRQGDRNNFAILI</sequence>
<dbReference type="Proteomes" id="UP001383192">
    <property type="component" value="Unassembled WGS sequence"/>
</dbReference>
<protein>
    <recommendedName>
        <fullName evidence="4">25S rRNA adenine-N(1) methyltransferase</fullName>
        <ecNumber evidence="4">2.1.1.-</ecNumber>
    </recommendedName>
</protein>
<dbReference type="SUPFAM" id="SSF53335">
    <property type="entry name" value="S-adenosyl-L-methionine-dependent methyltransferases"/>
    <property type="match status" value="1"/>
</dbReference>
<dbReference type="EC" id="2.1.1.-" evidence="4"/>
<name>A0AAW0CUW9_9AGAR</name>
<evidence type="ECO:0000313" key="6">
    <source>
        <dbReference type="EMBL" id="KAK7043754.1"/>
    </source>
</evidence>
<feature type="binding site" evidence="4">
    <location>
        <position position="136"/>
    </location>
    <ligand>
        <name>S-adenosyl-L-methionine</name>
        <dbReference type="ChEBI" id="CHEBI:59789"/>
    </ligand>
</feature>
<evidence type="ECO:0000256" key="4">
    <source>
        <dbReference type="HAMAP-Rule" id="MF_03044"/>
    </source>
</evidence>
<keyword evidence="4" id="KW-0539">Nucleus</keyword>
<keyword evidence="2 4" id="KW-0808">Transferase</keyword>
<evidence type="ECO:0000256" key="2">
    <source>
        <dbReference type="ARBA" id="ARBA00022679"/>
    </source>
</evidence>
<feature type="compositionally biased region" description="Polar residues" evidence="5">
    <location>
        <begin position="14"/>
        <end position="24"/>
    </location>
</feature>
<evidence type="ECO:0000313" key="7">
    <source>
        <dbReference type="Proteomes" id="UP001383192"/>
    </source>
</evidence>
<dbReference type="Pfam" id="PF11968">
    <property type="entry name" value="Bmt2"/>
    <property type="match status" value="1"/>
</dbReference>
<dbReference type="PANTHER" id="PTHR21008">
    <property type="entry name" value="S-ADENOSYLMETHIONINE SENSOR UPSTREAM OF MTORC1-RELATED"/>
    <property type="match status" value="1"/>
</dbReference>